<sequence length="155" mass="17403">MRASPGREACGHRRGARHVGIARARHRLIQKDSIKEVSDDELTSYVEEGLALHQSSTMELLKLLKDIIDDQIERPGGIAQILHGDLSAEDDITPMINIDDMMKEEANDLHEVIDTLHAKHKEYTVGIQNSINECLQEKSDIKHLVGMQNIGVLYT</sequence>
<reference evidence="1 2" key="1">
    <citation type="submission" date="2024-01" db="EMBL/GenBank/DDBJ databases">
        <title>The genomes of 5 underutilized Papilionoideae crops provide insights into root nodulation and disease resistanc.</title>
        <authorList>
            <person name="Jiang F."/>
        </authorList>
    </citation>
    <scope>NUCLEOTIDE SEQUENCE [LARGE SCALE GENOMIC DNA]</scope>
    <source>
        <strain evidence="1">JINMINGXINNONG_FW02</strain>
        <tissue evidence="1">Leaves</tissue>
    </source>
</reference>
<evidence type="ECO:0000313" key="2">
    <source>
        <dbReference type="Proteomes" id="UP001374584"/>
    </source>
</evidence>
<dbReference type="Proteomes" id="UP001374584">
    <property type="component" value="Unassembled WGS sequence"/>
</dbReference>
<name>A0AAN9LTZ7_PHACN</name>
<dbReference type="EMBL" id="JAYMYR010000009">
    <property type="protein sequence ID" value="KAK7342340.1"/>
    <property type="molecule type" value="Genomic_DNA"/>
</dbReference>
<comment type="caution">
    <text evidence="1">The sequence shown here is derived from an EMBL/GenBank/DDBJ whole genome shotgun (WGS) entry which is preliminary data.</text>
</comment>
<dbReference type="AlphaFoldDB" id="A0AAN9LTZ7"/>
<accession>A0AAN9LTZ7</accession>
<protein>
    <submittedName>
        <fullName evidence="1">Uncharacterized protein</fullName>
    </submittedName>
</protein>
<proteinExistence type="predicted"/>
<gene>
    <name evidence="1" type="ORF">VNO80_25289</name>
</gene>
<evidence type="ECO:0000313" key="1">
    <source>
        <dbReference type="EMBL" id="KAK7342340.1"/>
    </source>
</evidence>
<organism evidence="1 2">
    <name type="scientific">Phaseolus coccineus</name>
    <name type="common">Scarlet runner bean</name>
    <name type="synonym">Phaseolus multiflorus</name>
    <dbReference type="NCBI Taxonomy" id="3886"/>
    <lineage>
        <taxon>Eukaryota</taxon>
        <taxon>Viridiplantae</taxon>
        <taxon>Streptophyta</taxon>
        <taxon>Embryophyta</taxon>
        <taxon>Tracheophyta</taxon>
        <taxon>Spermatophyta</taxon>
        <taxon>Magnoliopsida</taxon>
        <taxon>eudicotyledons</taxon>
        <taxon>Gunneridae</taxon>
        <taxon>Pentapetalae</taxon>
        <taxon>rosids</taxon>
        <taxon>fabids</taxon>
        <taxon>Fabales</taxon>
        <taxon>Fabaceae</taxon>
        <taxon>Papilionoideae</taxon>
        <taxon>50 kb inversion clade</taxon>
        <taxon>NPAAA clade</taxon>
        <taxon>indigoferoid/millettioid clade</taxon>
        <taxon>Phaseoleae</taxon>
        <taxon>Phaseolus</taxon>
    </lineage>
</organism>
<keyword evidence="2" id="KW-1185">Reference proteome</keyword>